<dbReference type="FunCoup" id="K0KD40">
    <property type="interactions" value="152"/>
</dbReference>
<dbReference type="eggNOG" id="KOG4121">
    <property type="taxonomic scope" value="Eukaryota"/>
</dbReference>
<protein>
    <submittedName>
        <fullName evidence="11">Nucleoporin</fullName>
    </submittedName>
</protein>
<accession>K0KD40</accession>
<evidence type="ECO:0000313" key="12">
    <source>
        <dbReference type="Proteomes" id="UP000009328"/>
    </source>
</evidence>
<proteinExistence type="inferred from homology"/>
<dbReference type="InterPro" id="IPR015943">
    <property type="entry name" value="WD40/YVTN_repeat-like_dom_sf"/>
</dbReference>
<dbReference type="InterPro" id="IPR007187">
    <property type="entry name" value="Nucleoporin_Nup133/Nup155_C"/>
</dbReference>
<dbReference type="PANTHER" id="PTHR13405:SF11">
    <property type="entry name" value="NUCLEAR PORE COMPLEX PROTEIN NUP133"/>
    <property type="match status" value="1"/>
</dbReference>
<keyword evidence="3" id="KW-0813">Transport</keyword>
<dbReference type="InterPro" id="IPR037624">
    <property type="entry name" value="Nup133-like"/>
</dbReference>
<organism evidence="11 12">
    <name type="scientific">Wickerhamomyces ciferrii (strain ATCC 14091 / BCRC 22168 / CBS 111 / JCM 3599 / NBRC 0793 / NRRL Y-1031 F-60-10)</name>
    <name type="common">Yeast</name>
    <name type="synonym">Pichia ciferrii</name>
    <dbReference type="NCBI Taxonomy" id="1206466"/>
    <lineage>
        <taxon>Eukaryota</taxon>
        <taxon>Fungi</taxon>
        <taxon>Dikarya</taxon>
        <taxon>Ascomycota</taxon>
        <taxon>Saccharomycotina</taxon>
        <taxon>Saccharomycetes</taxon>
        <taxon>Phaffomycetales</taxon>
        <taxon>Wickerhamomycetaceae</taxon>
        <taxon>Wickerhamomyces</taxon>
    </lineage>
</organism>
<dbReference type="Gene3D" id="1.25.40.700">
    <property type="match status" value="1"/>
</dbReference>
<dbReference type="HOGENOM" id="CLU_002493_1_0_1"/>
<dbReference type="GO" id="GO:0017056">
    <property type="term" value="F:structural constituent of nuclear pore"/>
    <property type="evidence" value="ECO:0007669"/>
    <property type="project" value="InterPro"/>
</dbReference>
<feature type="domain" description="Nucleoporin Nup133/Nup155-like C-terminal" evidence="9">
    <location>
        <begin position="749"/>
        <end position="1132"/>
    </location>
</feature>
<reference evidence="11 12" key="1">
    <citation type="journal article" date="2012" name="Eukaryot. Cell">
        <title>Draft genome sequence of Wickerhamomyces ciferrii NRRL Y-1031 F-60-10.</title>
        <authorList>
            <person name="Schneider J."/>
            <person name="Andrea H."/>
            <person name="Blom J."/>
            <person name="Jaenicke S."/>
            <person name="Ruckert C."/>
            <person name="Schorsch C."/>
            <person name="Szczepanowski R."/>
            <person name="Farwick M."/>
            <person name="Goesmann A."/>
            <person name="Puhler A."/>
            <person name="Schaffer S."/>
            <person name="Tauch A."/>
            <person name="Kohler T."/>
            <person name="Brinkrolf K."/>
        </authorList>
    </citation>
    <scope>NUCLEOTIDE SEQUENCE [LARGE SCALE GENOMIC DNA]</scope>
    <source>
        <strain evidence="12">ATCC 14091 / BCRC 22168 / CBS 111 / JCM 3599 / NBRC 0793 / NRRL Y-1031 F-60-10</strain>
    </source>
</reference>
<keyword evidence="7" id="KW-0539">Nucleus</keyword>
<dbReference type="Gene3D" id="2.130.10.10">
    <property type="entry name" value="YVTN repeat-like/Quinoprotein amine dehydrogenase"/>
    <property type="match status" value="1"/>
</dbReference>
<name>K0KD40_WICCF</name>
<dbReference type="STRING" id="1206466.K0KD40"/>
<keyword evidence="5" id="KW-0653">Protein transport</keyword>
<feature type="domain" description="Nucleoporin Nup133/Nup155-like N-terminal" evidence="10">
    <location>
        <begin position="50"/>
        <end position="445"/>
    </location>
</feature>
<gene>
    <name evidence="11" type="ORF">BN7_2567</name>
</gene>
<evidence type="ECO:0000259" key="10">
    <source>
        <dbReference type="Pfam" id="PF08801"/>
    </source>
</evidence>
<keyword evidence="4" id="KW-0509">mRNA transport</keyword>
<evidence type="ECO:0000256" key="3">
    <source>
        <dbReference type="ARBA" id="ARBA00022448"/>
    </source>
</evidence>
<evidence type="ECO:0000256" key="4">
    <source>
        <dbReference type="ARBA" id="ARBA00022816"/>
    </source>
</evidence>
<dbReference type="InParanoid" id="K0KD40"/>
<dbReference type="Gene3D" id="1.20.58.1380">
    <property type="match status" value="1"/>
</dbReference>
<dbReference type="Proteomes" id="UP000009328">
    <property type="component" value="Unassembled WGS sequence"/>
</dbReference>
<evidence type="ECO:0000256" key="6">
    <source>
        <dbReference type="ARBA" id="ARBA00023010"/>
    </source>
</evidence>
<evidence type="ECO:0000256" key="1">
    <source>
        <dbReference type="ARBA" id="ARBA00004259"/>
    </source>
</evidence>
<dbReference type="GO" id="GO:0006606">
    <property type="term" value="P:protein import into nucleus"/>
    <property type="evidence" value="ECO:0007669"/>
    <property type="project" value="TreeGrafter"/>
</dbReference>
<comment type="similarity">
    <text evidence="2">Belongs to the nucleoporin Nup133 family.</text>
</comment>
<dbReference type="GO" id="GO:0000972">
    <property type="term" value="P:transcription-dependent tethering of RNA polymerase II gene DNA at nuclear periphery"/>
    <property type="evidence" value="ECO:0007669"/>
    <property type="project" value="TreeGrafter"/>
</dbReference>
<keyword evidence="6" id="KW-0811">Translocation</keyword>
<evidence type="ECO:0000256" key="7">
    <source>
        <dbReference type="ARBA" id="ARBA00023242"/>
    </source>
</evidence>
<dbReference type="SUPFAM" id="SSF117289">
    <property type="entry name" value="Nucleoporin domain"/>
    <property type="match status" value="1"/>
</dbReference>
<dbReference type="GO" id="GO:0016973">
    <property type="term" value="P:poly(A)+ mRNA export from nucleus"/>
    <property type="evidence" value="ECO:0007669"/>
    <property type="project" value="TreeGrafter"/>
</dbReference>
<dbReference type="EMBL" id="CAIF01000061">
    <property type="protein sequence ID" value="CCH43020.1"/>
    <property type="molecule type" value="Genomic_DNA"/>
</dbReference>
<dbReference type="Pfam" id="PF03177">
    <property type="entry name" value="Nucleoporin_C"/>
    <property type="match status" value="1"/>
</dbReference>
<comment type="subcellular location">
    <subcellularLocation>
        <location evidence="1">Nucleus envelope</location>
    </subcellularLocation>
</comment>
<dbReference type="InterPro" id="IPR014908">
    <property type="entry name" value="Nucleoporin_Nup133/Nup155_N"/>
</dbReference>
<feature type="compositionally biased region" description="Polar residues" evidence="8">
    <location>
        <begin position="25"/>
        <end position="39"/>
    </location>
</feature>
<dbReference type="PANTHER" id="PTHR13405">
    <property type="entry name" value="NUCLEAR PORE COMPLEX PROTEIN NUP133"/>
    <property type="match status" value="1"/>
</dbReference>
<evidence type="ECO:0000256" key="2">
    <source>
        <dbReference type="ARBA" id="ARBA00005569"/>
    </source>
</evidence>
<keyword evidence="12" id="KW-1185">Reference proteome</keyword>
<evidence type="ECO:0000256" key="8">
    <source>
        <dbReference type="SAM" id="MobiDB-lite"/>
    </source>
</evidence>
<feature type="region of interest" description="Disordered" evidence="8">
    <location>
        <begin position="1"/>
        <end position="39"/>
    </location>
</feature>
<evidence type="ECO:0000313" key="11">
    <source>
        <dbReference type="EMBL" id="CCH43020.1"/>
    </source>
</evidence>
<evidence type="ECO:0000256" key="5">
    <source>
        <dbReference type="ARBA" id="ARBA00022927"/>
    </source>
</evidence>
<evidence type="ECO:0000259" key="9">
    <source>
        <dbReference type="Pfam" id="PF03177"/>
    </source>
</evidence>
<dbReference type="GO" id="GO:0031080">
    <property type="term" value="C:nuclear pore outer ring"/>
    <property type="evidence" value="ECO:0007669"/>
    <property type="project" value="TreeGrafter"/>
</dbReference>
<sequence length="1159" mass="130219">MTGRAAFSARKFATSNAGNRGSGSDLRNPTSSEGSKISENKFTNTATELTRNSKYVVSKLAASPLALFGSNTTDIKGQIDEHTGHGLLASDELIHIWKYDSPDSIPNTIQIPVIPPNNGFAPLAVLVSPAAGSSEPGLVSINSHTGYIRFYENVGEASSFGLLHHFKGIEFQLSLYDHESIQIAENVEPAGIILTTSTGRVILLSLRNSAGKPFISSSEIVHRQTGFFSTSLASYKHIVSINAAAILGHGERVMTTITRGGDFQVWSCARDGQSKQVYQNDLLPTLVDHVKDLYPAAVNSLEILDMTILPNFKDQDAFLVLTSFSNGSNETFYLLFTIRKDIDQLLIVSAYKLNTFTSPYNKQPRLYVPAPGTTGFILFDNSVVLSELVQKLDHTSSLKKRWEDIVTFKSDIGFIGAGPEDQVITDGSVSKLSSLNVIAARTGILKIDRLQTVEEPDENPIEEGSYLKSHVEQAIFYGGNTQNPIKFDFSDEINIDSQRIENDLLQVSEEILNSKSSYLPPRLSSLQDHLDLRKRNLEKLLRYTAFNFNDIIDDRVKFQLIASLEKATAAKNFHQVVSSYQFNEKLSNIINKSFSTGFDELLLHHLDQINSVVSDILKQTSKVTGLEIIAAEIAAGVYYSVLEAEKEYRYDLFNLDLSKSGLVEPWYTTDSIAVHIDEAFTKLIPVSKDASDTDTSKRLITLTEILFYNYQQKISWLEAQSPKTKAIKDTLSNDQNIYQARSGVWTKSLILVGAKTEALAIAETYNDLKSLVEISEDDRENTKDEELNHVLLRFDHYFHKFGYEFAQTLYNYYISSGKYQVLLLSFQQYAEFLQRFFTENDHGEISWIRDILDGDFAKASSVLYDVSQTNDESQGKRHLQLSIAKLGALAAIGDEGRNNHNDVLLDDIQQQLDYVEVQNIAITQLSEFMRSDSDPSAQIDSISREVLKPFYKDQQFTIIEDSFKRALGRLLSNKSLSVSELVDIFTLLSTNDDNKANHFYALKLLHLSNLSNDEKLLSEKLVWKRALLSDDWEHILNLTHKTDDFIKEKAEETVLFVTLEKLFQDKLYLPNAGYSVSLPNIDELLKDVDDQALLSRFKYIGGNEVFKLHQEFSHENEVIQNLRALGIEKWIKALIGTSHERSGALEVVNYNTLTIESNE</sequence>
<comment type="caution">
    <text evidence="11">The sequence shown here is derived from an EMBL/GenBank/DDBJ whole genome shotgun (WGS) entry which is preliminary data.</text>
</comment>
<dbReference type="AlphaFoldDB" id="K0KD40"/>
<dbReference type="Pfam" id="PF08801">
    <property type="entry name" value="Nucleoporin_N"/>
    <property type="match status" value="1"/>
</dbReference>